<gene>
    <name evidence="7" type="primary">nusA</name>
    <name evidence="10" type="ORF">UX10_C0041G0003</name>
</gene>
<dbReference type="SUPFAM" id="SSF54814">
    <property type="entry name" value="Prokaryotic type KH domain (KH-domain type II)"/>
    <property type="match status" value="2"/>
</dbReference>
<name>A0A0G1PKU8_9BACT</name>
<dbReference type="Pfam" id="PF00575">
    <property type="entry name" value="S1"/>
    <property type="match status" value="1"/>
</dbReference>
<dbReference type="PANTHER" id="PTHR22648">
    <property type="entry name" value="TRANSCRIPTION TERMINATION FACTOR NUSA"/>
    <property type="match status" value="1"/>
</dbReference>
<dbReference type="PROSITE" id="PS50126">
    <property type="entry name" value="S1"/>
    <property type="match status" value="1"/>
</dbReference>
<dbReference type="Gene3D" id="2.40.50.140">
    <property type="entry name" value="Nucleic acid-binding proteins"/>
    <property type="match status" value="1"/>
</dbReference>
<dbReference type="PATRIC" id="fig|1619041.3.peg.941"/>
<keyword evidence="5 7" id="KW-0805">Transcription regulation</keyword>
<evidence type="ECO:0000256" key="6">
    <source>
        <dbReference type="ARBA" id="ARBA00023163"/>
    </source>
</evidence>
<sequence>MAKKKKIVEEAEEEKGAAEEGSLSGRLGEFGSAVMQIAEEKGISKERVLEVVEAALAAAYKKDYGKRGQVIRAEFDEVKKDAQFFLVKEVVDETTREFVEETPADTDPRSAEGSGEARAMAGEGRIAEKKKSGENLSARLDDSASLVESRRARQAGALAEEERLPRFNPERDMLLKEAKKLKKGIKIGEMIELPLETHDEFGRVAAQTAKQVIIQRIREAEREAMFEEYKEKEGQVVNGIVQRVEGRNVFVDLGKSVGILFPSEQIEGENYRVGQHLKVYLVRVESDTKGPGLLLSRAHPEMVRHLFSLEVPEIFTGTVEIKAIAREAGSRTKIAVFSAEEGVDPIGSCVGQKGTRVQAIIDELGGEKIDIIEWNENVEKFIAAALSPAKVLSAKLFEAERRTLVKVPNDQLSLAIGKRGQNVRLAAKLTGWKIDVMSDDLPKITDDTQLTTDDQSGETSEKIATEETAPAVPVEEVATEGAETKE</sequence>
<dbReference type="FunFam" id="3.30.300.20:FF:000005">
    <property type="entry name" value="Transcription termination/antitermination protein NusA"/>
    <property type="match status" value="1"/>
</dbReference>
<keyword evidence="2 7" id="KW-0963">Cytoplasm</keyword>
<keyword evidence="6 7" id="KW-0804">Transcription</keyword>
<proteinExistence type="inferred from homology"/>
<evidence type="ECO:0000256" key="2">
    <source>
        <dbReference type="ARBA" id="ARBA00022490"/>
    </source>
</evidence>
<dbReference type="SUPFAM" id="SSF50249">
    <property type="entry name" value="Nucleic acid-binding proteins"/>
    <property type="match status" value="1"/>
</dbReference>
<dbReference type="Gene3D" id="3.30.1480.10">
    <property type="entry name" value="NusA, N-terminal domain"/>
    <property type="match status" value="1"/>
</dbReference>
<protein>
    <recommendedName>
        <fullName evidence="7">Transcription termination/antitermination protein NusA</fullName>
    </recommendedName>
</protein>
<dbReference type="EMBL" id="LCKX01000041">
    <property type="protein sequence ID" value="KKU06028.1"/>
    <property type="molecule type" value="Genomic_DNA"/>
</dbReference>
<dbReference type="AlphaFoldDB" id="A0A0G1PKU8"/>
<feature type="compositionally biased region" description="Low complexity" evidence="8">
    <location>
        <begin position="466"/>
        <end position="486"/>
    </location>
</feature>
<dbReference type="CDD" id="cd22529">
    <property type="entry name" value="KH-II_NusA_rpt2"/>
    <property type="match status" value="1"/>
</dbReference>
<dbReference type="InterPro" id="IPR004087">
    <property type="entry name" value="KH_dom"/>
</dbReference>
<dbReference type="PROSITE" id="PS50084">
    <property type="entry name" value="KH_TYPE_1"/>
    <property type="match status" value="1"/>
</dbReference>
<reference evidence="10 11" key="1">
    <citation type="journal article" date="2015" name="Nature">
        <title>rRNA introns, odd ribosomes, and small enigmatic genomes across a large radiation of phyla.</title>
        <authorList>
            <person name="Brown C.T."/>
            <person name="Hug L.A."/>
            <person name="Thomas B.C."/>
            <person name="Sharon I."/>
            <person name="Castelle C.J."/>
            <person name="Singh A."/>
            <person name="Wilkins M.J."/>
            <person name="Williams K.H."/>
            <person name="Banfield J.F."/>
        </authorList>
    </citation>
    <scope>NUCLEOTIDE SEQUENCE [LARGE SCALE GENOMIC DNA]</scope>
</reference>
<evidence type="ECO:0000256" key="5">
    <source>
        <dbReference type="ARBA" id="ARBA00023015"/>
    </source>
</evidence>
<evidence type="ECO:0000256" key="8">
    <source>
        <dbReference type="SAM" id="MobiDB-lite"/>
    </source>
</evidence>
<dbReference type="Pfam" id="PF08529">
    <property type="entry name" value="NusA_N"/>
    <property type="match status" value="2"/>
</dbReference>
<dbReference type="FunFam" id="3.30.300.20:FF:000002">
    <property type="entry name" value="Transcription termination/antitermination protein NusA"/>
    <property type="match status" value="1"/>
</dbReference>
<comment type="function">
    <text evidence="7">Participates in both transcription termination and antitermination.</text>
</comment>
<organism evidence="10 11">
    <name type="scientific">Candidatus Magasanikbacteria bacterium GW2011_GWA2_45_39</name>
    <dbReference type="NCBI Taxonomy" id="1619041"/>
    <lineage>
        <taxon>Bacteria</taxon>
        <taxon>Candidatus Magasanikiibacteriota</taxon>
    </lineage>
</organism>
<dbReference type="GO" id="GO:0003723">
    <property type="term" value="F:RNA binding"/>
    <property type="evidence" value="ECO:0007669"/>
    <property type="project" value="UniProtKB-UniRule"/>
</dbReference>
<dbReference type="GO" id="GO:0006353">
    <property type="term" value="P:DNA-templated transcription termination"/>
    <property type="evidence" value="ECO:0007669"/>
    <property type="project" value="UniProtKB-UniRule"/>
</dbReference>
<dbReference type="GO" id="GO:0003700">
    <property type="term" value="F:DNA-binding transcription factor activity"/>
    <property type="evidence" value="ECO:0007669"/>
    <property type="project" value="InterPro"/>
</dbReference>
<dbReference type="CDD" id="cd02134">
    <property type="entry name" value="KH-II_NusA_rpt1"/>
    <property type="match status" value="1"/>
</dbReference>
<dbReference type="InterPro" id="IPR013735">
    <property type="entry name" value="TF_NusA_N"/>
</dbReference>
<comment type="similarity">
    <text evidence="7">Belongs to the NusA family.</text>
</comment>
<dbReference type="InterPro" id="IPR015946">
    <property type="entry name" value="KH_dom-like_a/b"/>
</dbReference>
<keyword evidence="1 7" id="KW-0806">Transcription termination</keyword>
<keyword evidence="4 7" id="KW-0694">RNA-binding</keyword>
<dbReference type="InterPro" id="IPR012340">
    <property type="entry name" value="NA-bd_OB-fold"/>
</dbReference>
<evidence type="ECO:0000256" key="3">
    <source>
        <dbReference type="ARBA" id="ARBA00022814"/>
    </source>
</evidence>
<dbReference type="CDD" id="cd04455">
    <property type="entry name" value="S1_NusA"/>
    <property type="match status" value="1"/>
</dbReference>
<evidence type="ECO:0000256" key="4">
    <source>
        <dbReference type="ARBA" id="ARBA00022884"/>
    </source>
</evidence>
<evidence type="ECO:0000256" key="7">
    <source>
        <dbReference type="HAMAP-Rule" id="MF_00945"/>
    </source>
</evidence>
<feature type="region of interest" description="Disordered" evidence="8">
    <location>
        <begin position="443"/>
        <end position="486"/>
    </location>
</feature>
<dbReference type="GO" id="GO:0031564">
    <property type="term" value="P:transcription antitermination"/>
    <property type="evidence" value="ECO:0007669"/>
    <property type="project" value="UniProtKB-UniRule"/>
</dbReference>
<dbReference type="PANTHER" id="PTHR22648:SF0">
    <property type="entry name" value="TRANSCRIPTION TERMINATION_ANTITERMINATION PROTEIN NUSA"/>
    <property type="match status" value="1"/>
</dbReference>
<evidence type="ECO:0000259" key="9">
    <source>
        <dbReference type="PROSITE" id="PS50126"/>
    </source>
</evidence>
<evidence type="ECO:0000313" key="11">
    <source>
        <dbReference type="Proteomes" id="UP000033999"/>
    </source>
</evidence>
<dbReference type="InterPro" id="IPR009019">
    <property type="entry name" value="KH_sf_prok-type"/>
</dbReference>
<feature type="region of interest" description="Disordered" evidence="8">
    <location>
        <begin position="99"/>
        <end position="138"/>
    </location>
</feature>
<comment type="caution">
    <text evidence="10">The sequence shown here is derived from an EMBL/GenBank/DDBJ whole genome shotgun (WGS) entry which is preliminary data.</text>
</comment>
<evidence type="ECO:0000256" key="1">
    <source>
        <dbReference type="ARBA" id="ARBA00022472"/>
    </source>
</evidence>
<dbReference type="SMART" id="SM00316">
    <property type="entry name" value="S1"/>
    <property type="match status" value="1"/>
</dbReference>
<dbReference type="InterPro" id="IPR036555">
    <property type="entry name" value="NusA_N_sf"/>
</dbReference>
<dbReference type="GO" id="GO:0005829">
    <property type="term" value="C:cytosol"/>
    <property type="evidence" value="ECO:0007669"/>
    <property type="project" value="TreeGrafter"/>
</dbReference>
<accession>A0A0G1PKU8</accession>
<dbReference type="Proteomes" id="UP000033999">
    <property type="component" value="Unassembled WGS sequence"/>
</dbReference>
<dbReference type="SMART" id="SM00322">
    <property type="entry name" value="KH"/>
    <property type="match status" value="2"/>
</dbReference>
<dbReference type="InterPro" id="IPR025249">
    <property type="entry name" value="TF_NusA_KH_1st"/>
</dbReference>
<feature type="domain" description="S1 motif" evidence="9">
    <location>
        <begin position="234"/>
        <end position="298"/>
    </location>
</feature>
<evidence type="ECO:0000313" key="10">
    <source>
        <dbReference type="EMBL" id="KKU06028.1"/>
    </source>
</evidence>
<dbReference type="InterPro" id="IPR030842">
    <property type="entry name" value="TF_NusA_bacterial"/>
</dbReference>
<feature type="region of interest" description="Disordered" evidence="8">
    <location>
        <begin position="1"/>
        <end position="24"/>
    </location>
</feature>
<comment type="subcellular location">
    <subcellularLocation>
        <location evidence="7">Cytoplasm</location>
    </subcellularLocation>
</comment>
<dbReference type="Gene3D" id="3.30.300.20">
    <property type="match status" value="2"/>
</dbReference>
<comment type="subunit">
    <text evidence="7">Monomer. Binds directly to the core enzyme of the DNA-dependent RNA polymerase and to nascent RNA.</text>
</comment>
<keyword evidence="3 7" id="KW-0889">Transcription antitermination</keyword>
<dbReference type="InterPro" id="IPR058582">
    <property type="entry name" value="KH_NusA_2nd"/>
</dbReference>
<dbReference type="InterPro" id="IPR003029">
    <property type="entry name" value="S1_domain"/>
</dbReference>
<dbReference type="HAMAP" id="MF_00945_B">
    <property type="entry name" value="NusA_B"/>
    <property type="match status" value="1"/>
</dbReference>
<dbReference type="NCBIfam" id="TIGR01953">
    <property type="entry name" value="NusA"/>
    <property type="match status" value="1"/>
</dbReference>
<dbReference type="InterPro" id="IPR010213">
    <property type="entry name" value="TF_NusA"/>
</dbReference>
<dbReference type="SUPFAM" id="SSF69705">
    <property type="entry name" value="Transcription factor NusA, N-terminal domain"/>
    <property type="match status" value="1"/>
</dbReference>
<dbReference type="Pfam" id="PF26594">
    <property type="entry name" value="KH_NusA_2nd"/>
    <property type="match status" value="1"/>
</dbReference>
<dbReference type="Pfam" id="PF13184">
    <property type="entry name" value="KH_NusA_1st"/>
    <property type="match status" value="1"/>
</dbReference>